<dbReference type="OrthoDB" id="5101389at2759"/>
<reference evidence="2 3" key="1">
    <citation type="submission" date="2017-06" db="EMBL/GenBank/DDBJ databases">
        <title>Genome of Fusarium nygamai isolate CS10214.</title>
        <authorList>
            <person name="Gardiner D.M."/>
            <person name="Obanor F."/>
            <person name="Kazan K."/>
        </authorList>
    </citation>
    <scope>NUCLEOTIDE SEQUENCE [LARGE SCALE GENOMIC DNA]</scope>
    <source>
        <strain evidence="2 3">CS10214</strain>
    </source>
</reference>
<proteinExistence type="predicted"/>
<gene>
    <name evidence="2" type="ORF">FNYG_14412</name>
</gene>
<accession>A0A2K0USW1</accession>
<keyword evidence="1" id="KW-0812">Transmembrane</keyword>
<keyword evidence="1" id="KW-1133">Transmembrane helix</keyword>
<evidence type="ECO:0000256" key="1">
    <source>
        <dbReference type="SAM" id="Phobius"/>
    </source>
</evidence>
<protein>
    <submittedName>
        <fullName evidence="2">Uncharacterized protein</fullName>
    </submittedName>
</protein>
<keyword evidence="1" id="KW-0472">Membrane</keyword>
<evidence type="ECO:0000313" key="3">
    <source>
        <dbReference type="Proteomes" id="UP000236664"/>
    </source>
</evidence>
<dbReference type="AlphaFoldDB" id="A0A2K0USW1"/>
<keyword evidence="3" id="KW-1185">Reference proteome</keyword>
<comment type="caution">
    <text evidence="2">The sequence shown here is derived from an EMBL/GenBank/DDBJ whole genome shotgun (WGS) entry which is preliminary data.</text>
</comment>
<evidence type="ECO:0000313" key="2">
    <source>
        <dbReference type="EMBL" id="PNP60857.1"/>
    </source>
</evidence>
<name>A0A2K0USW1_GIBNY</name>
<feature type="transmembrane region" description="Helical" evidence="1">
    <location>
        <begin position="45"/>
        <end position="67"/>
    </location>
</feature>
<dbReference type="EMBL" id="MTQA01000337">
    <property type="protein sequence ID" value="PNP60857.1"/>
    <property type="molecule type" value="Genomic_DNA"/>
</dbReference>
<organism evidence="2 3">
    <name type="scientific">Gibberella nygamai</name>
    <name type="common">Bean root rot disease fungus</name>
    <name type="synonym">Fusarium nygamai</name>
    <dbReference type="NCBI Taxonomy" id="42673"/>
    <lineage>
        <taxon>Eukaryota</taxon>
        <taxon>Fungi</taxon>
        <taxon>Dikarya</taxon>
        <taxon>Ascomycota</taxon>
        <taxon>Pezizomycotina</taxon>
        <taxon>Sordariomycetes</taxon>
        <taxon>Hypocreomycetidae</taxon>
        <taxon>Hypocreales</taxon>
        <taxon>Nectriaceae</taxon>
        <taxon>Fusarium</taxon>
        <taxon>Fusarium fujikuroi species complex</taxon>
    </lineage>
</organism>
<sequence length="168" mass="18702">MPSCWKAARSSTWSTKTSSTDLGCVFVLLAHTEPIRLANDEVAQVSVFLTLEVVVANIMCLLIAYVVQGHEDWDLLVGPPWLRRGHSALIDITPSLKHFRAIKNHRKDESEGPQGLAELEEEELIYVDDDTEIKAEVEGILSELHDAIQQATDAYHLSGNEEQPSVKL</sequence>
<dbReference type="Proteomes" id="UP000236664">
    <property type="component" value="Unassembled WGS sequence"/>
</dbReference>